<dbReference type="AlphaFoldDB" id="A0A4Y2K5Q6"/>
<reference evidence="1 2" key="1">
    <citation type="journal article" date="2019" name="Sci. Rep.">
        <title>Orb-weaving spider Araneus ventricosus genome elucidates the spidroin gene catalogue.</title>
        <authorList>
            <person name="Kono N."/>
            <person name="Nakamura H."/>
            <person name="Ohtoshi R."/>
            <person name="Moran D.A.P."/>
            <person name="Shinohara A."/>
            <person name="Yoshida Y."/>
            <person name="Fujiwara M."/>
            <person name="Mori M."/>
            <person name="Tomita M."/>
            <person name="Arakawa K."/>
        </authorList>
    </citation>
    <scope>NUCLEOTIDE SEQUENCE [LARGE SCALE GENOMIC DNA]</scope>
</reference>
<dbReference type="Proteomes" id="UP000499080">
    <property type="component" value="Unassembled WGS sequence"/>
</dbReference>
<sequence length="69" mass="7751">MSAVPRDLSPLMRWFRNKLLGREFKNSLRFQDFVATSTESKALVGKKVGQITPGNPYVWHEAPESASTA</sequence>
<evidence type="ECO:0000313" key="1">
    <source>
        <dbReference type="EMBL" id="GBM97198.1"/>
    </source>
</evidence>
<organism evidence="1 2">
    <name type="scientific">Araneus ventricosus</name>
    <name type="common">Orbweaver spider</name>
    <name type="synonym">Epeira ventricosa</name>
    <dbReference type="NCBI Taxonomy" id="182803"/>
    <lineage>
        <taxon>Eukaryota</taxon>
        <taxon>Metazoa</taxon>
        <taxon>Ecdysozoa</taxon>
        <taxon>Arthropoda</taxon>
        <taxon>Chelicerata</taxon>
        <taxon>Arachnida</taxon>
        <taxon>Araneae</taxon>
        <taxon>Araneomorphae</taxon>
        <taxon>Entelegynae</taxon>
        <taxon>Araneoidea</taxon>
        <taxon>Araneidae</taxon>
        <taxon>Araneus</taxon>
    </lineage>
</organism>
<gene>
    <name evidence="1" type="ORF">AVEN_149526_1</name>
</gene>
<accession>A0A4Y2K5Q6</accession>
<dbReference type="OrthoDB" id="10063829at2759"/>
<keyword evidence="2" id="KW-1185">Reference proteome</keyword>
<protein>
    <submittedName>
        <fullName evidence="1">Uncharacterized protein</fullName>
    </submittedName>
</protein>
<evidence type="ECO:0000313" key="2">
    <source>
        <dbReference type="Proteomes" id="UP000499080"/>
    </source>
</evidence>
<name>A0A4Y2K5Q6_ARAVE</name>
<proteinExistence type="predicted"/>
<comment type="caution">
    <text evidence="1">The sequence shown here is derived from an EMBL/GenBank/DDBJ whole genome shotgun (WGS) entry which is preliminary data.</text>
</comment>
<dbReference type="EMBL" id="BGPR01004211">
    <property type="protein sequence ID" value="GBM97198.1"/>
    <property type="molecule type" value="Genomic_DNA"/>
</dbReference>